<comment type="similarity">
    <text evidence="1 10">Belongs to the phage and mitochondrial RNA polymerase family.</text>
</comment>
<dbReference type="GO" id="GO:0034245">
    <property type="term" value="C:mitochondrial DNA-directed RNA polymerase complex"/>
    <property type="evidence" value="ECO:0007669"/>
    <property type="project" value="TreeGrafter"/>
</dbReference>
<dbReference type="GO" id="GO:0006390">
    <property type="term" value="P:mitochondrial transcription"/>
    <property type="evidence" value="ECO:0007669"/>
    <property type="project" value="TreeGrafter"/>
</dbReference>
<keyword evidence="6" id="KW-0809">Transit peptide</keyword>
<evidence type="ECO:0000256" key="2">
    <source>
        <dbReference type="ARBA" id="ARBA00012418"/>
    </source>
</evidence>
<dbReference type="Gene3D" id="1.10.287.280">
    <property type="match status" value="1"/>
</dbReference>
<dbReference type="PANTHER" id="PTHR10102">
    <property type="entry name" value="DNA-DIRECTED RNA POLYMERASE, MITOCHONDRIAL"/>
    <property type="match status" value="1"/>
</dbReference>
<evidence type="ECO:0000256" key="8">
    <source>
        <dbReference type="ARBA" id="ARBA00048552"/>
    </source>
</evidence>
<evidence type="ECO:0000256" key="6">
    <source>
        <dbReference type="ARBA" id="ARBA00022946"/>
    </source>
</evidence>
<dbReference type="PROSITE" id="PS00900">
    <property type="entry name" value="RNA_POL_PHAGE_1"/>
    <property type="match status" value="1"/>
</dbReference>
<evidence type="ECO:0000256" key="1">
    <source>
        <dbReference type="ARBA" id="ARBA00009493"/>
    </source>
</evidence>
<dbReference type="Pfam" id="PF14700">
    <property type="entry name" value="RPOL_N"/>
    <property type="match status" value="1"/>
</dbReference>
<keyword evidence="3 10" id="KW-0240">DNA-directed RNA polymerase</keyword>
<dbReference type="Gene3D" id="1.10.1320.10">
    <property type="entry name" value="DNA-directed RNA polymerase, N-terminal domain"/>
    <property type="match status" value="1"/>
</dbReference>
<dbReference type="InterPro" id="IPR046950">
    <property type="entry name" value="DNA-dir_Rpol_C_phage-type"/>
</dbReference>
<evidence type="ECO:0000313" key="12">
    <source>
        <dbReference type="EMBL" id="KFD50285.1"/>
    </source>
</evidence>
<reference evidence="12 13" key="1">
    <citation type="journal article" date="2014" name="Nat. Genet.">
        <title>Genome and transcriptome of the porcine whipworm Trichuris suis.</title>
        <authorList>
            <person name="Jex A.R."/>
            <person name="Nejsum P."/>
            <person name="Schwarz E.M."/>
            <person name="Hu L."/>
            <person name="Young N.D."/>
            <person name="Hall R.S."/>
            <person name="Korhonen P.K."/>
            <person name="Liao S."/>
            <person name="Thamsborg S."/>
            <person name="Xia J."/>
            <person name="Xu P."/>
            <person name="Wang S."/>
            <person name="Scheerlinck J.P."/>
            <person name="Hofmann A."/>
            <person name="Sternberg P.W."/>
            <person name="Wang J."/>
            <person name="Gasser R.B."/>
        </authorList>
    </citation>
    <scope>NUCLEOTIDE SEQUENCE [LARGE SCALE GENOMIC DNA]</scope>
    <source>
        <strain evidence="12">DCEP-RM93M</strain>
    </source>
</reference>
<dbReference type="SUPFAM" id="SSF56672">
    <property type="entry name" value="DNA/RNA polymerases"/>
    <property type="match status" value="1"/>
</dbReference>
<evidence type="ECO:0000313" key="13">
    <source>
        <dbReference type="Proteomes" id="UP000030764"/>
    </source>
</evidence>
<dbReference type="PROSITE" id="PS00489">
    <property type="entry name" value="RNA_POL_PHAGE_2"/>
    <property type="match status" value="1"/>
</dbReference>
<dbReference type="InterPro" id="IPR043502">
    <property type="entry name" value="DNA/RNA_pol_sf"/>
</dbReference>
<name>A0A085LZ89_9BILA</name>
<evidence type="ECO:0000256" key="4">
    <source>
        <dbReference type="ARBA" id="ARBA00022679"/>
    </source>
</evidence>
<comment type="function">
    <text evidence="10">DNA-dependent RNA polymerase catalyzes the transcription of DNA into RNA using the four ribonucleoside triphosphates as substrates.</text>
</comment>
<evidence type="ECO:0000256" key="7">
    <source>
        <dbReference type="ARBA" id="ARBA00023163"/>
    </source>
</evidence>
<dbReference type="InterPro" id="IPR002092">
    <property type="entry name" value="DNA-dir_Rpol_phage-type"/>
</dbReference>
<dbReference type="Proteomes" id="UP000030764">
    <property type="component" value="Unassembled WGS sequence"/>
</dbReference>
<evidence type="ECO:0000256" key="10">
    <source>
        <dbReference type="RuleBase" id="RU003805"/>
    </source>
</evidence>
<dbReference type="GO" id="GO:0003899">
    <property type="term" value="F:DNA-directed RNA polymerase activity"/>
    <property type="evidence" value="ECO:0007669"/>
    <property type="project" value="UniProtKB-EC"/>
</dbReference>
<proteinExistence type="inferred from homology"/>
<comment type="catalytic activity">
    <reaction evidence="8 10">
        <text>RNA(n) + a ribonucleoside 5'-triphosphate = RNA(n+1) + diphosphate</text>
        <dbReference type="Rhea" id="RHEA:21248"/>
        <dbReference type="Rhea" id="RHEA-COMP:14527"/>
        <dbReference type="Rhea" id="RHEA-COMP:17342"/>
        <dbReference type="ChEBI" id="CHEBI:33019"/>
        <dbReference type="ChEBI" id="CHEBI:61557"/>
        <dbReference type="ChEBI" id="CHEBI:140395"/>
        <dbReference type="EC" id="2.7.7.6"/>
    </reaction>
</comment>
<keyword evidence="7 10" id="KW-0804">Transcription</keyword>
<keyword evidence="4 10" id="KW-0808">Transferase</keyword>
<evidence type="ECO:0000256" key="5">
    <source>
        <dbReference type="ARBA" id="ARBA00022695"/>
    </source>
</evidence>
<feature type="domain" description="DNA-directed RNA polymerase N-terminal" evidence="11">
    <location>
        <begin position="346"/>
        <end position="808"/>
    </location>
</feature>
<feature type="repeat" description="PPR" evidence="9">
    <location>
        <begin position="206"/>
        <end position="242"/>
    </location>
</feature>
<dbReference type="InterPro" id="IPR037159">
    <property type="entry name" value="RNA_POL_N_sf"/>
</dbReference>
<dbReference type="EC" id="2.7.7.6" evidence="2 10"/>
<dbReference type="PANTHER" id="PTHR10102:SF0">
    <property type="entry name" value="DNA-DIRECTED RNA POLYMERASE, MITOCHONDRIAL"/>
    <property type="match status" value="1"/>
</dbReference>
<dbReference type="Gene3D" id="1.10.150.20">
    <property type="entry name" value="5' to 3' exonuclease, C-terminal subdomain"/>
    <property type="match status" value="1"/>
</dbReference>
<dbReference type="SMART" id="SM01311">
    <property type="entry name" value="RPOL_N"/>
    <property type="match status" value="1"/>
</dbReference>
<dbReference type="InterPro" id="IPR029262">
    <property type="entry name" value="RPOL_N"/>
</dbReference>
<dbReference type="GO" id="GO:0001018">
    <property type="term" value="F:mitochondrial promoter sequence-specific DNA binding"/>
    <property type="evidence" value="ECO:0007669"/>
    <property type="project" value="TreeGrafter"/>
</dbReference>
<dbReference type="InterPro" id="IPR002885">
    <property type="entry name" value="PPR_rpt"/>
</dbReference>
<protein>
    <recommendedName>
        <fullName evidence="2 10">DNA-directed RNA polymerase</fullName>
        <ecNumber evidence="2 10">2.7.7.6</ecNumber>
    </recommendedName>
</protein>
<evidence type="ECO:0000259" key="11">
    <source>
        <dbReference type="SMART" id="SM01311"/>
    </source>
</evidence>
<keyword evidence="13" id="KW-1185">Reference proteome</keyword>
<evidence type="ECO:0000256" key="3">
    <source>
        <dbReference type="ARBA" id="ARBA00022478"/>
    </source>
</evidence>
<dbReference type="EMBL" id="KL363255">
    <property type="protein sequence ID" value="KFD50285.1"/>
    <property type="molecule type" value="Genomic_DNA"/>
</dbReference>
<accession>A0A085LZ89</accession>
<sequence length="1347" mass="154828">MTYCRRDLVAQFLQRGGKFRLTMPACCARMGILELSTCFHDSLQGGKKQGQHSTVRIRIKKDSAACEMGMKEVNQLLSPTVCSTWNYEAQFWQTVDYPRMLGKEFSHSRSCIRSIPEYFKESLSENVENSDLNRQNHDGCLVHLPAEQICRTSTKSDTSYYPLRALKSYLQTCFACGMTTRAYQTFLRYLHPRTLRNRSARANFNDPELFNIVLRGLASSGEVQPKEVQHVLEVMQVKNVKPDHDTIASLLLLGFTNQAMDIADQCQLPLSEVTSQTQYSDKERDIILRRIREAKPEFEGIKSRKNCFTNLQYLCELLDGLKMPVSREWHPHDGLFDKQKLASAFARQMKIELDGFIKVKSVAIHPHTSKGFKSRDNLNQELYENFLSDVQRCWHQQLHRSVLMEKLKLSQAMRNVKHMNIEPFLNCISAKELSDILYEEVSKLCSLSEEYSDPMFFYYERLADRLMKKFHVHLRQRMNVFDKVRAIYANNTDTEEDEVAEVLDTLKHYSKLDECNMTDMNMWLACDEDAGFHVLNDDEIVTTVSDLHGGSDEGEEEFYNHEMLENVCPSHEKSYQCLELALQWFEMQEECDSKRMLFLKSIRDLASNKRRTALRQTSIPDFFKYAYSEFFVDSEISSHYNHRQFWQLCACQLYPDHPSVVTGLVNWSYADKQEIGRQLFSLILDNTLIPSTLRLSGDHLVKGDLVPAFYTVFRDIGAKAQEELRLHPTLIKLMRTVSPTHINFEPTAVPMVCPPVPWHTAKTGYYLISEVPLIRLHYSALPVSEVEKADISEEEVLPAIDCLNQLSSTPWTINGPVLDIMLSIFRGRGDDALGIPPPPWTMPSLPKIPKQRLNTKEMAAYFKERYEIKKMKNENYSLWCSALYKLSVANHYRNDVIWFPHNLDFRGRVYPCPPHLHHMGDDVCRGLLLFAKGRVLGNRGFEWLKIHCVNLTGVKKRESLSARLQYANDILHEILDSAAHPLDGRRWWTKSEEPWQTLACCMEIANALNCPEGPDHYVSHFPIHQDGSCNGLQHYAALGRDAAGAFHVNLCASDTPQDVYSGVASLIENKRAEDAKGFSKIARRLSGVVQRKVVKQTVMTTVYGVTRYGARHQISRQLKVLADFPKELEFEASKYLMQKTFESLGQMFSSARAIQQWLTELASLISKDCRRAVQWKTPLNFPVLQPYYRSGGVAASVFGDYGATCKGSGLRPGIYGKLSSTKPDSRKQRNGFPPNFIHSLDSSHMMLTSLFCQHAGLTFASVHDCFWTHASTVDVMNRILREQFVALHSRPILENLSKFLITTYIDHAFWTEKQAERRAYIRKQFSDLPKKGNFDIKEVLHSTYFFS</sequence>
<evidence type="ECO:0000256" key="9">
    <source>
        <dbReference type="PROSITE-ProRule" id="PRU00708"/>
    </source>
</evidence>
<gene>
    <name evidence="12" type="ORF">M513_08785</name>
</gene>
<dbReference type="PROSITE" id="PS51375">
    <property type="entry name" value="PPR"/>
    <property type="match status" value="1"/>
</dbReference>
<organism evidence="12 13">
    <name type="scientific">Trichuris suis</name>
    <name type="common">pig whipworm</name>
    <dbReference type="NCBI Taxonomy" id="68888"/>
    <lineage>
        <taxon>Eukaryota</taxon>
        <taxon>Metazoa</taxon>
        <taxon>Ecdysozoa</taxon>
        <taxon>Nematoda</taxon>
        <taxon>Enoplea</taxon>
        <taxon>Dorylaimia</taxon>
        <taxon>Trichinellida</taxon>
        <taxon>Trichuridae</taxon>
        <taxon>Trichuris</taxon>
    </lineage>
</organism>
<dbReference type="Pfam" id="PF00940">
    <property type="entry name" value="RNA_pol"/>
    <property type="match status" value="1"/>
</dbReference>
<dbReference type="FunFam" id="1.10.287.280:FF:000001">
    <property type="entry name" value="DNA-directed RNA polymerase"/>
    <property type="match status" value="1"/>
</dbReference>
<keyword evidence="5 10" id="KW-0548">Nucleotidyltransferase</keyword>